<comment type="caution">
    <text evidence="2">The sequence shown here is derived from an EMBL/GenBank/DDBJ whole genome shotgun (WGS) entry which is preliminary data.</text>
</comment>
<sequence length="113" mass="11864">MAVYDGTRQSGLASRAARTLSRHDFTVARTGNTGNQNHAATFVQYDATLKSQAQKVSQLFPGAQLRQVTRPGINVVLGQSYAASAMSVSRAPASLAANARSAVDDLCSNLSHG</sequence>
<reference evidence="2 3" key="1">
    <citation type="submission" date="2023-02" db="EMBL/GenBank/DDBJ databases">
        <authorList>
            <person name="Maleckis M."/>
        </authorList>
    </citation>
    <scope>NUCLEOTIDE SEQUENCE [LARGE SCALE GENOMIC DNA]</scope>
    <source>
        <strain evidence="2 3">P8-A2</strain>
    </source>
</reference>
<dbReference type="Pfam" id="PF13399">
    <property type="entry name" value="LytR_C"/>
    <property type="match status" value="1"/>
</dbReference>
<gene>
    <name evidence="2" type="ORF">PU648_06650</name>
</gene>
<dbReference type="InterPro" id="IPR027381">
    <property type="entry name" value="LytR/CpsA/Psr_C"/>
</dbReference>
<protein>
    <submittedName>
        <fullName evidence="2">LytR C-terminal domain-containing protein</fullName>
    </submittedName>
</protein>
<keyword evidence="3" id="KW-1185">Reference proteome</keyword>
<dbReference type="EMBL" id="JARAKF010000001">
    <property type="protein sequence ID" value="MDU8992045.1"/>
    <property type="molecule type" value="Genomic_DNA"/>
</dbReference>
<evidence type="ECO:0000313" key="2">
    <source>
        <dbReference type="EMBL" id="MDU8992045.1"/>
    </source>
</evidence>
<feature type="domain" description="LytR/CpsA/Psr regulator C-terminal" evidence="1">
    <location>
        <begin position="2"/>
        <end position="81"/>
    </location>
</feature>
<name>A0ABU3UE15_9ACTN</name>
<proteinExistence type="predicted"/>
<evidence type="ECO:0000259" key="1">
    <source>
        <dbReference type="Pfam" id="PF13399"/>
    </source>
</evidence>
<accession>A0ABU3UE15</accession>
<evidence type="ECO:0000313" key="3">
    <source>
        <dbReference type="Proteomes" id="UP001257627"/>
    </source>
</evidence>
<dbReference type="Gene3D" id="3.30.70.2390">
    <property type="match status" value="1"/>
</dbReference>
<dbReference type="Proteomes" id="UP001257627">
    <property type="component" value="Unassembled WGS sequence"/>
</dbReference>
<organism evidence="2 3">
    <name type="scientific">Streptomyces mirabilis</name>
    <dbReference type="NCBI Taxonomy" id="68239"/>
    <lineage>
        <taxon>Bacteria</taxon>
        <taxon>Bacillati</taxon>
        <taxon>Actinomycetota</taxon>
        <taxon>Actinomycetes</taxon>
        <taxon>Kitasatosporales</taxon>
        <taxon>Streptomycetaceae</taxon>
        <taxon>Streptomyces</taxon>
    </lineage>
</organism>
<dbReference type="RefSeq" id="WP_164331859.1">
    <property type="nucleotide sequence ID" value="NZ_CP107955.1"/>
</dbReference>